<keyword evidence="1" id="KW-1133">Transmembrane helix</keyword>
<dbReference type="Proteomes" id="UP001597399">
    <property type="component" value="Unassembled WGS sequence"/>
</dbReference>
<feature type="transmembrane region" description="Helical" evidence="1">
    <location>
        <begin position="7"/>
        <end position="23"/>
    </location>
</feature>
<evidence type="ECO:0000256" key="1">
    <source>
        <dbReference type="SAM" id="Phobius"/>
    </source>
</evidence>
<dbReference type="RefSeq" id="WP_253065079.1">
    <property type="nucleotide sequence ID" value="NZ_JAMXWM010000035.1"/>
</dbReference>
<feature type="transmembrane region" description="Helical" evidence="1">
    <location>
        <begin position="82"/>
        <end position="105"/>
    </location>
</feature>
<comment type="caution">
    <text evidence="2">The sequence shown here is derived from an EMBL/GenBank/DDBJ whole genome shotgun (WGS) entry which is preliminary data.</text>
</comment>
<evidence type="ECO:0000313" key="3">
    <source>
        <dbReference type="Proteomes" id="UP001597399"/>
    </source>
</evidence>
<organism evidence="2 3">
    <name type="scientific">Sporolactobacillus shoreicorticis</name>
    <dbReference type="NCBI Taxonomy" id="1923877"/>
    <lineage>
        <taxon>Bacteria</taxon>
        <taxon>Bacillati</taxon>
        <taxon>Bacillota</taxon>
        <taxon>Bacilli</taxon>
        <taxon>Bacillales</taxon>
        <taxon>Sporolactobacillaceae</taxon>
        <taxon>Sporolactobacillus</taxon>
    </lineage>
</organism>
<evidence type="ECO:0000313" key="2">
    <source>
        <dbReference type="EMBL" id="MFD2693763.1"/>
    </source>
</evidence>
<reference evidence="3" key="1">
    <citation type="journal article" date="2019" name="Int. J. Syst. Evol. Microbiol.">
        <title>The Global Catalogue of Microorganisms (GCM) 10K type strain sequencing project: providing services to taxonomists for standard genome sequencing and annotation.</title>
        <authorList>
            <consortium name="The Broad Institute Genomics Platform"/>
            <consortium name="The Broad Institute Genome Sequencing Center for Infectious Disease"/>
            <person name="Wu L."/>
            <person name="Ma J."/>
        </authorList>
    </citation>
    <scope>NUCLEOTIDE SEQUENCE [LARGE SCALE GENOMIC DNA]</scope>
    <source>
        <strain evidence="3">TISTR 2466</strain>
    </source>
</reference>
<accession>A0ABW5S2S6</accession>
<keyword evidence="3" id="KW-1185">Reference proteome</keyword>
<feature type="transmembrane region" description="Helical" evidence="1">
    <location>
        <begin position="29"/>
        <end position="46"/>
    </location>
</feature>
<gene>
    <name evidence="2" type="ORF">ACFSUE_09030</name>
</gene>
<keyword evidence="1" id="KW-0812">Transmembrane</keyword>
<feature type="transmembrane region" description="Helical" evidence="1">
    <location>
        <begin position="58"/>
        <end position="76"/>
    </location>
</feature>
<protein>
    <submittedName>
        <fullName evidence="2">Uncharacterized protein</fullName>
    </submittedName>
</protein>
<keyword evidence="1" id="KW-0472">Membrane</keyword>
<proteinExistence type="predicted"/>
<sequence length="115" mass="13391">MIALKNISILTYVALFGGIWGYAMYGKNMIWMWLSFELVGGVCFLIKNKRTTDRYFKHIIRVADIFITLFLIIISSSEFIPMIIKMILFFSVVLGYLLIYFNLLFKGKLINQTSL</sequence>
<name>A0ABW5S2S6_9BACL</name>
<dbReference type="EMBL" id="JBHUMQ010000021">
    <property type="protein sequence ID" value="MFD2693763.1"/>
    <property type="molecule type" value="Genomic_DNA"/>
</dbReference>